<dbReference type="SUPFAM" id="SSF55781">
    <property type="entry name" value="GAF domain-like"/>
    <property type="match status" value="1"/>
</dbReference>
<dbReference type="PANTHER" id="PTHR30136">
    <property type="entry name" value="HELIX-TURN-HELIX TRANSCRIPTIONAL REGULATOR, ICLR FAMILY"/>
    <property type="match status" value="1"/>
</dbReference>
<dbReference type="Pfam" id="PF09339">
    <property type="entry name" value="HTH_IclR"/>
    <property type="match status" value="1"/>
</dbReference>
<dbReference type="SUPFAM" id="SSF46785">
    <property type="entry name" value="Winged helix' DNA-binding domain"/>
    <property type="match status" value="1"/>
</dbReference>
<dbReference type="GO" id="GO:0045892">
    <property type="term" value="P:negative regulation of DNA-templated transcription"/>
    <property type="evidence" value="ECO:0007669"/>
    <property type="project" value="TreeGrafter"/>
</dbReference>
<protein>
    <submittedName>
        <fullName evidence="6">Transcriptional regulator, IclR family</fullName>
    </submittedName>
</protein>
<dbReference type="InterPro" id="IPR036390">
    <property type="entry name" value="WH_DNA-bd_sf"/>
</dbReference>
<gene>
    <name evidence="6" type="ORF">AVDCRST_MAG02-2685</name>
</gene>
<dbReference type="GO" id="GO:0003700">
    <property type="term" value="F:DNA-binding transcription factor activity"/>
    <property type="evidence" value="ECO:0007669"/>
    <property type="project" value="TreeGrafter"/>
</dbReference>
<reference evidence="6" key="1">
    <citation type="submission" date="2020-02" db="EMBL/GenBank/DDBJ databases">
        <authorList>
            <person name="Meier V. D."/>
        </authorList>
    </citation>
    <scope>NUCLEOTIDE SEQUENCE</scope>
    <source>
        <strain evidence="6">AVDCRST_MAG02</strain>
    </source>
</reference>
<proteinExistence type="predicted"/>
<name>A0A6J4R480_9ACTN</name>
<organism evidence="6">
    <name type="scientific">uncultured Rubrobacteraceae bacterium</name>
    <dbReference type="NCBI Taxonomy" id="349277"/>
    <lineage>
        <taxon>Bacteria</taxon>
        <taxon>Bacillati</taxon>
        <taxon>Actinomycetota</taxon>
        <taxon>Rubrobacteria</taxon>
        <taxon>Rubrobacterales</taxon>
        <taxon>Rubrobacteraceae</taxon>
        <taxon>environmental samples</taxon>
    </lineage>
</organism>
<dbReference type="InterPro" id="IPR005471">
    <property type="entry name" value="Tscrpt_reg_IclR_N"/>
</dbReference>
<accession>A0A6J4R480</accession>
<dbReference type="Pfam" id="PF01614">
    <property type="entry name" value="IclR_C"/>
    <property type="match status" value="1"/>
</dbReference>
<dbReference type="InterPro" id="IPR050707">
    <property type="entry name" value="HTH_MetabolicPath_Reg"/>
</dbReference>
<dbReference type="InterPro" id="IPR029016">
    <property type="entry name" value="GAF-like_dom_sf"/>
</dbReference>
<evidence type="ECO:0000259" key="5">
    <source>
        <dbReference type="PROSITE" id="PS51078"/>
    </source>
</evidence>
<feature type="domain" description="IclR-ED" evidence="5">
    <location>
        <begin position="65"/>
        <end position="247"/>
    </location>
</feature>
<dbReference type="SMART" id="SM00346">
    <property type="entry name" value="HTH_ICLR"/>
    <property type="match status" value="1"/>
</dbReference>
<evidence type="ECO:0000256" key="3">
    <source>
        <dbReference type="ARBA" id="ARBA00023163"/>
    </source>
</evidence>
<evidence type="ECO:0000256" key="2">
    <source>
        <dbReference type="ARBA" id="ARBA00023125"/>
    </source>
</evidence>
<dbReference type="PANTHER" id="PTHR30136:SF35">
    <property type="entry name" value="HTH-TYPE TRANSCRIPTIONAL REGULATOR RV1719"/>
    <property type="match status" value="1"/>
</dbReference>
<evidence type="ECO:0000313" key="6">
    <source>
        <dbReference type="EMBL" id="CAA9463751.1"/>
    </source>
</evidence>
<dbReference type="PROSITE" id="PS51077">
    <property type="entry name" value="HTH_ICLR"/>
    <property type="match status" value="1"/>
</dbReference>
<evidence type="ECO:0000256" key="1">
    <source>
        <dbReference type="ARBA" id="ARBA00023015"/>
    </source>
</evidence>
<dbReference type="Gene3D" id="3.30.450.40">
    <property type="match status" value="1"/>
</dbReference>
<dbReference type="GO" id="GO:0003677">
    <property type="term" value="F:DNA binding"/>
    <property type="evidence" value="ECO:0007669"/>
    <property type="project" value="UniProtKB-KW"/>
</dbReference>
<dbReference type="EMBL" id="CADCVH010000088">
    <property type="protein sequence ID" value="CAA9463751.1"/>
    <property type="molecule type" value="Genomic_DNA"/>
</dbReference>
<dbReference type="AlphaFoldDB" id="A0A6J4R480"/>
<feature type="domain" description="HTH iclR-type" evidence="4">
    <location>
        <begin position="2"/>
        <end position="64"/>
    </location>
</feature>
<keyword evidence="1" id="KW-0805">Transcription regulation</keyword>
<evidence type="ECO:0000259" key="4">
    <source>
        <dbReference type="PROSITE" id="PS51077"/>
    </source>
</evidence>
<keyword evidence="3" id="KW-0804">Transcription</keyword>
<dbReference type="InterPro" id="IPR036388">
    <property type="entry name" value="WH-like_DNA-bd_sf"/>
</dbReference>
<dbReference type="PROSITE" id="PS51078">
    <property type="entry name" value="ICLR_ED"/>
    <property type="match status" value="1"/>
</dbReference>
<sequence>MLKTVDKALDVLEAFTSDKPEWGVTELGHHLGWDKSVAQRVLATLEARGYVARSARTRGYRLGLAVLGLADVVNRTLDVREASREGMAELVGRTGESALLTVVAGDEAVCVDALDGPRAIKYSTRVGMRVPPHVGAGSKVLFAFRPAEEIEAFLSGRELEAFTEGTIVDRGDLLEEYARIRARGVAFSLGELDPEVGAIGFPLRDRLGAVVAAVTVVGPKSRIVGEQARLERTLREIGGRISSGLAAGGS</sequence>
<dbReference type="InterPro" id="IPR014757">
    <property type="entry name" value="Tscrpt_reg_IclR_C"/>
</dbReference>
<keyword evidence="2" id="KW-0238">DNA-binding</keyword>
<dbReference type="Gene3D" id="1.10.10.10">
    <property type="entry name" value="Winged helix-like DNA-binding domain superfamily/Winged helix DNA-binding domain"/>
    <property type="match status" value="1"/>
</dbReference>